<dbReference type="AlphaFoldDB" id="A0A401ZN26"/>
<dbReference type="EMBL" id="BIFQ01000002">
    <property type="protein sequence ID" value="GCE08269.1"/>
    <property type="molecule type" value="Genomic_DNA"/>
</dbReference>
<sequence>MIQALQDTFWLSAVVALAGVLAGALIRSRRIPDRSEEEAIELRSAMVAE</sequence>
<evidence type="ECO:0000313" key="1">
    <source>
        <dbReference type="EMBL" id="GCE08269.1"/>
    </source>
</evidence>
<organism evidence="1 2">
    <name type="scientific">Dictyobacter aurantiacus</name>
    <dbReference type="NCBI Taxonomy" id="1936993"/>
    <lineage>
        <taxon>Bacteria</taxon>
        <taxon>Bacillati</taxon>
        <taxon>Chloroflexota</taxon>
        <taxon>Ktedonobacteria</taxon>
        <taxon>Ktedonobacterales</taxon>
        <taxon>Dictyobacteraceae</taxon>
        <taxon>Dictyobacter</taxon>
    </lineage>
</organism>
<dbReference type="Proteomes" id="UP000287224">
    <property type="component" value="Unassembled WGS sequence"/>
</dbReference>
<protein>
    <submittedName>
        <fullName evidence="1">Uncharacterized protein</fullName>
    </submittedName>
</protein>
<proteinExistence type="predicted"/>
<evidence type="ECO:0000313" key="2">
    <source>
        <dbReference type="Proteomes" id="UP000287224"/>
    </source>
</evidence>
<reference evidence="2" key="1">
    <citation type="submission" date="2018-12" db="EMBL/GenBank/DDBJ databases">
        <title>Tengunoibacter tsumagoiensis gen. nov., sp. nov., Dictyobacter kobayashii sp. nov., D. alpinus sp. nov., and D. joshuensis sp. nov. and description of Dictyobacteraceae fam. nov. within the order Ktedonobacterales isolated from Tengu-no-mugimeshi.</title>
        <authorList>
            <person name="Wang C.M."/>
            <person name="Zheng Y."/>
            <person name="Sakai Y."/>
            <person name="Toyoda A."/>
            <person name="Minakuchi Y."/>
            <person name="Abe K."/>
            <person name="Yokota A."/>
            <person name="Yabe S."/>
        </authorList>
    </citation>
    <scope>NUCLEOTIDE SEQUENCE [LARGE SCALE GENOMIC DNA]</scope>
    <source>
        <strain evidence="2">S-27</strain>
    </source>
</reference>
<gene>
    <name evidence="1" type="ORF">KDAU_55980</name>
</gene>
<keyword evidence="2" id="KW-1185">Reference proteome</keyword>
<comment type="caution">
    <text evidence="1">The sequence shown here is derived from an EMBL/GenBank/DDBJ whole genome shotgun (WGS) entry which is preliminary data.</text>
</comment>
<name>A0A401ZN26_9CHLR</name>
<accession>A0A401ZN26</accession>